<dbReference type="eggNOG" id="ENOG5032E5B">
    <property type="taxonomic scope" value="Bacteria"/>
</dbReference>
<organism evidence="1 2">
    <name type="scientific">Bacteroides fragilis (strain ATCC 25285 / DSM 2151 / CCUG 4856 / JCM 11019 / LMG 10263 / NCTC 9343 / Onslow / VPI 2553 / EN-2)</name>
    <dbReference type="NCBI Taxonomy" id="272559"/>
    <lineage>
        <taxon>Bacteria</taxon>
        <taxon>Pseudomonadati</taxon>
        <taxon>Bacteroidota</taxon>
        <taxon>Bacteroidia</taxon>
        <taxon>Bacteroidales</taxon>
        <taxon>Bacteroidaceae</taxon>
        <taxon>Bacteroides</taxon>
    </lineage>
</organism>
<dbReference type="GeneID" id="92940696"/>
<dbReference type="EMBL" id="CR626927">
    <property type="protein sequence ID" value="CAH05838.1"/>
    <property type="molecule type" value="Genomic_DNA"/>
</dbReference>
<gene>
    <name evidence="1" type="ORF">BF9343_0059</name>
</gene>
<accession>A0A380YSZ8</accession>
<evidence type="ECO:0000313" key="1">
    <source>
        <dbReference type="EMBL" id="CAH05838.1"/>
    </source>
</evidence>
<dbReference type="RefSeq" id="WP_010991884.1">
    <property type="nucleotide sequence ID" value="NC_003228.3"/>
</dbReference>
<dbReference type="AlphaFoldDB" id="Q5LJ38"/>
<name>Q5LJ38_BACFN</name>
<proteinExistence type="predicted"/>
<dbReference type="KEGG" id="bfs:BF9343_0059"/>
<dbReference type="Proteomes" id="UP000006731">
    <property type="component" value="Chromosome"/>
</dbReference>
<protein>
    <submittedName>
        <fullName evidence="1">Exported protein</fullName>
    </submittedName>
</protein>
<dbReference type="PaxDb" id="272559-BF9343_0059"/>
<evidence type="ECO:0000313" key="2">
    <source>
        <dbReference type="Proteomes" id="UP000006731"/>
    </source>
</evidence>
<keyword evidence="2" id="KW-1185">Reference proteome</keyword>
<sequence>MRKKLVLSVMGILLILGTVTNVMFTRAEKSSDRAWLASIEALEALAEDEIGGSPGGCGTAVGTVLEEQECNGRKVLSRYLVKFSCTGSRTGVCQSGTIYYFYDCYGAQIAENDFTRSIPCQ</sequence>
<reference evidence="1 2" key="1">
    <citation type="journal article" date="2005" name="Science">
        <title>Extensive DNA inversions in the B. fragilis genome control variable gene expression.</title>
        <authorList>
            <person name="Cerdeno-Tarraga A.M."/>
            <person name="Patrick S."/>
            <person name="Crosmann L."/>
            <person name="Blakely G."/>
            <person name="Abratt V."/>
            <person name="Lennard N."/>
            <person name="Duerden B."/>
            <person name="Poxton I."/>
            <person name="Harris B."/>
            <person name="Quail M.A."/>
            <person name="Barron A."/>
            <person name="Clarck L."/>
            <person name="Corton C."/>
            <person name="Doggett J."/>
            <person name="Holden M.T.G."/>
            <person name="Larke N."/>
            <person name="Line A."/>
            <person name="Lord A."/>
            <person name="Norbertczak H."/>
            <person name="Ormond D."/>
            <person name="Price C."/>
            <person name="Rabbinowitsch E."/>
            <person name="Woodward J."/>
            <person name="Barrel B.G."/>
            <person name="Parkhill J."/>
        </authorList>
    </citation>
    <scope>NUCLEOTIDE SEQUENCE [LARGE SCALE GENOMIC DNA]</scope>
    <source>
        <strain evidence="2">ATCC 25285 / DSM 2151 / CCUG 4856 / JCM 11019 / LMG 10263 / NCTC 9343 / Onslow / VPI 2553 / EN-2</strain>
    </source>
</reference>
<dbReference type="DNASU" id="3288198"/>
<accession>Q5LJ38</accession>
<dbReference type="HOGENOM" id="CLU_165285_0_0_10"/>